<dbReference type="Proteomes" id="UP000054558">
    <property type="component" value="Unassembled WGS sequence"/>
</dbReference>
<feature type="transmembrane region" description="Helical" evidence="3">
    <location>
        <begin position="33"/>
        <end position="55"/>
    </location>
</feature>
<dbReference type="AlphaFoldDB" id="A0A1Y1HXE5"/>
<dbReference type="Pfam" id="PF00106">
    <property type="entry name" value="adh_short"/>
    <property type="match status" value="1"/>
</dbReference>
<dbReference type="InterPro" id="IPR002347">
    <property type="entry name" value="SDR_fam"/>
</dbReference>
<dbReference type="GO" id="GO:0016491">
    <property type="term" value="F:oxidoreductase activity"/>
    <property type="evidence" value="ECO:0000318"/>
    <property type="project" value="GO_Central"/>
</dbReference>
<dbReference type="Gene3D" id="3.40.50.720">
    <property type="entry name" value="NAD(P)-binding Rossmann-like Domain"/>
    <property type="match status" value="1"/>
</dbReference>
<evidence type="ECO:0000256" key="1">
    <source>
        <dbReference type="ARBA" id="ARBA00004240"/>
    </source>
</evidence>
<dbReference type="PANTHER" id="PTHR43899">
    <property type="entry name" value="RH59310P"/>
    <property type="match status" value="1"/>
</dbReference>
<protein>
    <submittedName>
        <fullName evidence="5">17 beta-hydroxysteroid dehydrogenase type 3</fullName>
    </submittedName>
</protein>
<evidence type="ECO:0000256" key="2">
    <source>
        <dbReference type="ARBA" id="ARBA00023002"/>
    </source>
</evidence>
<evidence type="ECO:0000313" key="5">
    <source>
        <dbReference type="EMBL" id="GAQ83330.1"/>
    </source>
</evidence>
<dbReference type="PRINTS" id="PR00081">
    <property type="entry name" value="GDHRDH"/>
</dbReference>
<evidence type="ECO:0000256" key="3">
    <source>
        <dbReference type="SAM" id="Phobius"/>
    </source>
</evidence>
<feature type="domain" description="Ketoreductase" evidence="4">
    <location>
        <begin position="67"/>
        <end position="242"/>
    </location>
</feature>
<dbReference type="GO" id="GO:0005783">
    <property type="term" value="C:endoplasmic reticulum"/>
    <property type="evidence" value="ECO:0007669"/>
    <property type="project" value="UniProtKB-SubCell"/>
</dbReference>
<dbReference type="InterPro" id="IPR036291">
    <property type="entry name" value="NAD(P)-bd_dom_sf"/>
</dbReference>
<keyword evidence="2" id="KW-0560">Oxidoreductase</keyword>
<keyword evidence="3" id="KW-0812">Transmembrane</keyword>
<evidence type="ECO:0000259" key="4">
    <source>
        <dbReference type="SMART" id="SM00822"/>
    </source>
</evidence>
<dbReference type="EMBL" id="DF237093">
    <property type="protein sequence ID" value="GAQ83330.1"/>
    <property type="molecule type" value="Genomic_DNA"/>
</dbReference>
<gene>
    <name evidence="5" type="ORF">KFL_001440180</name>
</gene>
<comment type="subcellular location">
    <subcellularLocation>
        <location evidence="1">Endoplasmic reticulum</location>
    </subcellularLocation>
</comment>
<dbReference type="OMA" id="DQGSMCM"/>
<dbReference type="OrthoDB" id="5545019at2759"/>
<keyword evidence="3" id="KW-1133">Transmembrane helix</keyword>
<name>A0A1Y1HXE5_KLENI</name>
<dbReference type="InterPro" id="IPR057326">
    <property type="entry name" value="KR_dom"/>
</dbReference>
<accession>A0A1Y1HXE5</accession>
<dbReference type="SMART" id="SM00822">
    <property type="entry name" value="PKS_KR"/>
    <property type="match status" value="1"/>
</dbReference>
<keyword evidence="6" id="KW-1185">Reference proteome</keyword>
<dbReference type="InterPro" id="IPR020904">
    <property type="entry name" value="Sc_DH/Rdtase_CS"/>
</dbReference>
<evidence type="ECO:0000313" key="6">
    <source>
        <dbReference type="Proteomes" id="UP000054558"/>
    </source>
</evidence>
<dbReference type="SUPFAM" id="SSF51735">
    <property type="entry name" value="NAD(P)-binding Rossmann-fold domains"/>
    <property type="match status" value="1"/>
</dbReference>
<reference evidence="5 6" key="1">
    <citation type="journal article" date="2014" name="Nat. Commun.">
        <title>Klebsormidium flaccidum genome reveals primary factors for plant terrestrial adaptation.</title>
        <authorList>
            <person name="Hori K."/>
            <person name="Maruyama F."/>
            <person name="Fujisawa T."/>
            <person name="Togashi T."/>
            <person name="Yamamoto N."/>
            <person name="Seo M."/>
            <person name="Sato S."/>
            <person name="Yamada T."/>
            <person name="Mori H."/>
            <person name="Tajima N."/>
            <person name="Moriyama T."/>
            <person name="Ikeuchi M."/>
            <person name="Watanabe M."/>
            <person name="Wada H."/>
            <person name="Kobayashi K."/>
            <person name="Saito M."/>
            <person name="Masuda T."/>
            <person name="Sasaki-Sekimoto Y."/>
            <person name="Mashiguchi K."/>
            <person name="Awai K."/>
            <person name="Shimojima M."/>
            <person name="Masuda S."/>
            <person name="Iwai M."/>
            <person name="Nobusawa T."/>
            <person name="Narise T."/>
            <person name="Kondo S."/>
            <person name="Saito H."/>
            <person name="Sato R."/>
            <person name="Murakawa M."/>
            <person name="Ihara Y."/>
            <person name="Oshima-Yamada Y."/>
            <person name="Ohtaka K."/>
            <person name="Satoh M."/>
            <person name="Sonobe K."/>
            <person name="Ishii M."/>
            <person name="Ohtani R."/>
            <person name="Kanamori-Sato M."/>
            <person name="Honoki R."/>
            <person name="Miyazaki D."/>
            <person name="Mochizuki H."/>
            <person name="Umetsu J."/>
            <person name="Higashi K."/>
            <person name="Shibata D."/>
            <person name="Kamiya Y."/>
            <person name="Sato N."/>
            <person name="Nakamura Y."/>
            <person name="Tabata S."/>
            <person name="Ida S."/>
            <person name="Kurokawa K."/>
            <person name="Ohta H."/>
        </authorList>
    </citation>
    <scope>NUCLEOTIDE SEQUENCE [LARGE SCALE GENOMIC DNA]</scope>
    <source>
        <strain evidence="5 6">NIES-2285</strain>
    </source>
</reference>
<keyword evidence="3" id="KW-0472">Membrane</keyword>
<sequence>MLPRSMLLTAALLLFLYFSPLLRSGVTWITWQLAAAIGALSILTYALPYLVVSILPPQNLKKKYDADWAFVTGSSSGIGRALAERLALQGVNIVLVALDDQLLKDTHAALTNQFPQLKFRAVGADLSVSDGSYMTAIAQATKDIHVSLVFNNAGYMVTGFFRQVPLNKHLANIECNTVSAVRITHHFFQRMVDSKRKGAIVFTSSVAGYIPSPFATGYGATKAFLSSFAASLAVEARHYGVDICAVHPSPVNSRFLDKADKLDSLEFTSQFAYRPEDLPDDIFRTVGRAVWRDLGGFALVARGVTKLIDYNALATIFSLTAHNMKDWKMATQRSGPKS</sequence>
<dbReference type="InterPro" id="IPR051019">
    <property type="entry name" value="VLCFA-Steroid_DH"/>
</dbReference>
<proteinExistence type="predicted"/>
<dbReference type="PANTHER" id="PTHR43899:SF4">
    <property type="entry name" value="17 BETA-HYDROXYSTEROID DEHYDROGENASE TYPE 3"/>
    <property type="match status" value="1"/>
</dbReference>
<dbReference type="STRING" id="105231.A0A1Y1HXE5"/>
<organism evidence="5 6">
    <name type="scientific">Klebsormidium nitens</name>
    <name type="common">Green alga</name>
    <name type="synonym">Ulothrix nitens</name>
    <dbReference type="NCBI Taxonomy" id="105231"/>
    <lineage>
        <taxon>Eukaryota</taxon>
        <taxon>Viridiplantae</taxon>
        <taxon>Streptophyta</taxon>
        <taxon>Klebsormidiophyceae</taxon>
        <taxon>Klebsormidiales</taxon>
        <taxon>Klebsormidiaceae</taxon>
        <taxon>Klebsormidium</taxon>
    </lineage>
</organism>
<dbReference type="PROSITE" id="PS00061">
    <property type="entry name" value="ADH_SHORT"/>
    <property type="match status" value="1"/>
</dbReference>